<organism evidence="1 2">
    <name type="scientific">Senna tora</name>
    <dbReference type="NCBI Taxonomy" id="362788"/>
    <lineage>
        <taxon>Eukaryota</taxon>
        <taxon>Viridiplantae</taxon>
        <taxon>Streptophyta</taxon>
        <taxon>Embryophyta</taxon>
        <taxon>Tracheophyta</taxon>
        <taxon>Spermatophyta</taxon>
        <taxon>Magnoliopsida</taxon>
        <taxon>eudicotyledons</taxon>
        <taxon>Gunneridae</taxon>
        <taxon>Pentapetalae</taxon>
        <taxon>rosids</taxon>
        <taxon>fabids</taxon>
        <taxon>Fabales</taxon>
        <taxon>Fabaceae</taxon>
        <taxon>Caesalpinioideae</taxon>
        <taxon>Cassia clade</taxon>
        <taxon>Senna</taxon>
    </lineage>
</organism>
<dbReference type="EMBL" id="JAAIUW010000002">
    <property type="protein sequence ID" value="KAF7842809.1"/>
    <property type="molecule type" value="Genomic_DNA"/>
</dbReference>
<accession>A0A834XEB4</accession>
<dbReference type="OrthoDB" id="1938824at2759"/>
<sequence>MPLLTDDDDDKLSINGLWREVEILLSKRPLRYVGGFIPQDIIRDITNDQKQVPQPILDLAICLAVRQLSTCFSNPHVQYVLLSTRNDAEKQVAVEKIKEIPWYRCMTNPRLLVFDVSKDEMDEKFEALGLEVRRWLQQIMGTKLQTKDDGVLLARDTHVVLVVDGDGGKKLDPYKARFPKRKDCADVVVFITTASQTDELNMEVDLRIRIEDHVLPWEIFCKNVGSELVHSSSSEIQRIAGQIVEECGGHLLAILLVAKSLQNVEDVQLWKLALEKLHYPNLSYELSRR</sequence>
<evidence type="ECO:0000313" key="2">
    <source>
        <dbReference type="Proteomes" id="UP000634136"/>
    </source>
</evidence>
<dbReference type="AlphaFoldDB" id="A0A834XEB4"/>
<proteinExistence type="predicted"/>
<reference evidence="1" key="1">
    <citation type="submission" date="2020-09" db="EMBL/GenBank/DDBJ databases">
        <title>Genome-Enabled Discovery of Anthraquinone Biosynthesis in Senna tora.</title>
        <authorList>
            <person name="Kang S.-H."/>
            <person name="Pandey R.P."/>
            <person name="Lee C.-M."/>
            <person name="Sim J.-S."/>
            <person name="Jeong J.-T."/>
            <person name="Choi B.-S."/>
            <person name="Jung M."/>
            <person name="Ginzburg D."/>
            <person name="Zhao K."/>
            <person name="Won S.Y."/>
            <person name="Oh T.-J."/>
            <person name="Yu Y."/>
            <person name="Kim N.-H."/>
            <person name="Lee O.R."/>
            <person name="Lee T.-H."/>
            <person name="Bashyal P."/>
            <person name="Kim T.-S."/>
            <person name="Lee W.-H."/>
            <person name="Kawkins C."/>
            <person name="Kim C.-K."/>
            <person name="Kim J.S."/>
            <person name="Ahn B.O."/>
            <person name="Rhee S.Y."/>
            <person name="Sohng J.K."/>
        </authorList>
    </citation>
    <scope>NUCLEOTIDE SEQUENCE</scope>
    <source>
        <tissue evidence="1">Leaf</tissue>
    </source>
</reference>
<dbReference type="GO" id="GO:0043531">
    <property type="term" value="F:ADP binding"/>
    <property type="evidence" value="ECO:0007669"/>
    <property type="project" value="InterPro"/>
</dbReference>
<dbReference type="Proteomes" id="UP000634136">
    <property type="component" value="Unassembled WGS sequence"/>
</dbReference>
<name>A0A834XEB4_9FABA</name>
<comment type="caution">
    <text evidence="1">The sequence shown here is derived from an EMBL/GenBank/DDBJ whole genome shotgun (WGS) entry which is preliminary data.</text>
</comment>
<dbReference type="Gene3D" id="1.10.8.430">
    <property type="entry name" value="Helical domain of apoptotic protease-activating factors"/>
    <property type="match status" value="1"/>
</dbReference>
<keyword evidence="2" id="KW-1185">Reference proteome</keyword>
<gene>
    <name evidence="1" type="ORF">G2W53_005107</name>
</gene>
<protein>
    <submittedName>
        <fullName evidence="1">Disease resistance protein RPS2-like isoform X1</fullName>
    </submittedName>
</protein>
<evidence type="ECO:0000313" key="1">
    <source>
        <dbReference type="EMBL" id="KAF7842809.1"/>
    </source>
</evidence>
<dbReference type="InterPro" id="IPR042197">
    <property type="entry name" value="Apaf_helical"/>
</dbReference>